<dbReference type="InterPro" id="IPR036259">
    <property type="entry name" value="MFS_trans_sf"/>
</dbReference>
<dbReference type="AlphaFoldDB" id="A0A0K8MCL7"/>
<evidence type="ECO:0000259" key="8">
    <source>
        <dbReference type="PROSITE" id="PS50850"/>
    </source>
</evidence>
<keyword evidence="3" id="KW-1003">Cell membrane</keyword>
<organism evidence="9 10">
    <name type="scientific">Caedimonas varicaedens</name>
    <dbReference type="NCBI Taxonomy" id="1629334"/>
    <lineage>
        <taxon>Bacteria</taxon>
        <taxon>Pseudomonadati</taxon>
        <taxon>Pseudomonadota</taxon>
        <taxon>Alphaproteobacteria</taxon>
        <taxon>Holosporales</taxon>
        <taxon>Caedimonadaceae</taxon>
        <taxon>Caedimonas</taxon>
    </lineage>
</organism>
<comment type="subcellular location">
    <subcellularLocation>
        <location evidence="1">Cell membrane</location>
        <topology evidence="1">Multi-pass membrane protein</topology>
    </subcellularLocation>
</comment>
<dbReference type="EMBL" id="BBVC01000012">
    <property type="protein sequence ID" value="GAO97629.1"/>
    <property type="molecule type" value="Genomic_DNA"/>
</dbReference>
<dbReference type="STRING" id="1629334.Cva_00265"/>
<feature type="domain" description="Major facilitator superfamily (MFS) profile" evidence="8">
    <location>
        <begin position="14"/>
        <end position="431"/>
    </location>
</feature>
<dbReference type="Pfam" id="PF07690">
    <property type="entry name" value="MFS_1"/>
    <property type="match status" value="1"/>
</dbReference>
<feature type="transmembrane region" description="Helical" evidence="7">
    <location>
        <begin position="319"/>
        <end position="338"/>
    </location>
</feature>
<keyword evidence="6 7" id="KW-0472">Membrane</keyword>
<feature type="transmembrane region" description="Helical" evidence="7">
    <location>
        <begin position="378"/>
        <end position="401"/>
    </location>
</feature>
<gene>
    <name evidence="9" type="primary">proP_3</name>
    <name evidence="9" type="ORF">Cva_00265</name>
</gene>
<proteinExistence type="predicted"/>
<sequence>MSLFSFLKREQKEAIGLLQIGTFLEYFDLMLYVHMAVLLNDLFFPKADPHTASLIAAFAFCSTYVLRPFGALLFGWIGDNIGRKTTVIITTMMMAVPCLIMANLPTYSQIGISAAWIVTLCRMIQGLASMGELTGAEIYLTETLKFPRHYPIVALLAISSSLGPFLALAVASLVTSSGFNWRLAFWIGAGIALVGSAARTRLRETPEFVDMKKTIKRAIEISSCDGLEKAAQLLKSTNILWKEKLNKKTMVSYFLIQLGWPIFFYFTYMHCGNVLKNRFGFTPEQVIHQNFKVSFFQLFSFIIVVFVCKKINPLLILKIRAYVLFSFVCFVPFVMNQLTSPIELFFLQSAFIFFPLCVVPAVPIFVKHFPVYRRFTCNSFIFASSRVLGYLITSFGIVYLTETFGSYGLWIMMIPSCLSFLWGVHHFEKLEKQFETPTNTKDLAEELMASRSFRA</sequence>
<keyword evidence="2" id="KW-0813">Transport</keyword>
<dbReference type="PANTHER" id="PTHR43045:SF1">
    <property type="entry name" value="SHIKIMATE TRANSPORTER"/>
    <property type="match status" value="1"/>
</dbReference>
<feature type="transmembrane region" description="Helical" evidence="7">
    <location>
        <begin position="20"/>
        <end position="39"/>
    </location>
</feature>
<dbReference type="Gene3D" id="1.20.1250.20">
    <property type="entry name" value="MFS general substrate transporter like domains"/>
    <property type="match status" value="1"/>
</dbReference>
<keyword evidence="10" id="KW-1185">Reference proteome</keyword>
<dbReference type="SUPFAM" id="SSF103473">
    <property type="entry name" value="MFS general substrate transporter"/>
    <property type="match status" value="1"/>
</dbReference>
<evidence type="ECO:0000256" key="5">
    <source>
        <dbReference type="ARBA" id="ARBA00022989"/>
    </source>
</evidence>
<feature type="transmembrane region" description="Helical" evidence="7">
    <location>
        <begin position="344"/>
        <end position="366"/>
    </location>
</feature>
<evidence type="ECO:0000256" key="3">
    <source>
        <dbReference type="ARBA" id="ARBA00022475"/>
    </source>
</evidence>
<keyword evidence="4 7" id="KW-0812">Transmembrane</keyword>
<protein>
    <submittedName>
        <fullName evidence="9">Proline/betaine transporter</fullName>
    </submittedName>
</protein>
<feature type="transmembrane region" description="Helical" evidence="7">
    <location>
        <begin position="289"/>
        <end position="307"/>
    </location>
</feature>
<dbReference type="PANTHER" id="PTHR43045">
    <property type="entry name" value="SHIKIMATE TRANSPORTER"/>
    <property type="match status" value="1"/>
</dbReference>
<feature type="transmembrane region" description="Helical" evidence="7">
    <location>
        <begin position="250"/>
        <end position="269"/>
    </location>
</feature>
<comment type="caution">
    <text evidence="9">The sequence shown here is derived from an EMBL/GenBank/DDBJ whole genome shotgun (WGS) entry which is preliminary data.</text>
</comment>
<dbReference type="OrthoDB" id="7160108at2"/>
<evidence type="ECO:0000256" key="2">
    <source>
        <dbReference type="ARBA" id="ARBA00022448"/>
    </source>
</evidence>
<dbReference type="InterPro" id="IPR011701">
    <property type="entry name" value="MFS"/>
</dbReference>
<dbReference type="GO" id="GO:0005886">
    <property type="term" value="C:plasma membrane"/>
    <property type="evidence" value="ECO:0007669"/>
    <property type="project" value="UniProtKB-SubCell"/>
</dbReference>
<evidence type="ECO:0000256" key="6">
    <source>
        <dbReference type="ARBA" id="ARBA00023136"/>
    </source>
</evidence>
<reference evidence="9 10" key="1">
    <citation type="submission" date="2015-03" db="EMBL/GenBank/DDBJ databases">
        <title>Caedibacter varicaedens, whole genome shotgun sequence.</title>
        <authorList>
            <person name="Suzuki H."/>
            <person name="Dapper A.L."/>
            <person name="Gibson A.K."/>
            <person name="Jackson C."/>
            <person name="Lee H."/>
            <person name="Pejaver V.R."/>
            <person name="Doak T."/>
            <person name="Lynch M."/>
        </authorList>
    </citation>
    <scope>NUCLEOTIDE SEQUENCE [LARGE SCALE GENOMIC DNA]</scope>
</reference>
<keyword evidence="5 7" id="KW-1133">Transmembrane helix</keyword>
<dbReference type="Proteomes" id="UP000036771">
    <property type="component" value="Unassembled WGS sequence"/>
</dbReference>
<dbReference type="PROSITE" id="PS50850">
    <property type="entry name" value="MFS"/>
    <property type="match status" value="1"/>
</dbReference>
<name>A0A0K8MCL7_9PROT</name>
<accession>A0A0K8MCL7</accession>
<evidence type="ECO:0000256" key="1">
    <source>
        <dbReference type="ARBA" id="ARBA00004651"/>
    </source>
</evidence>
<evidence type="ECO:0000256" key="4">
    <source>
        <dbReference type="ARBA" id="ARBA00022692"/>
    </source>
</evidence>
<evidence type="ECO:0000313" key="10">
    <source>
        <dbReference type="Proteomes" id="UP000036771"/>
    </source>
</evidence>
<evidence type="ECO:0000256" key="7">
    <source>
        <dbReference type="SAM" id="Phobius"/>
    </source>
</evidence>
<feature type="transmembrane region" description="Helical" evidence="7">
    <location>
        <begin position="51"/>
        <end position="74"/>
    </location>
</feature>
<evidence type="ECO:0000313" key="9">
    <source>
        <dbReference type="EMBL" id="GAO97629.1"/>
    </source>
</evidence>
<dbReference type="InterPro" id="IPR020846">
    <property type="entry name" value="MFS_dom"/>
</dbReference>
<dbReference type="GO" id="GO:0022857">
    <property type="term" value="F:transmembrane transporter activity"/>
    <property type="evidence" value="ECO:0007669"/>
    <property type="project" value="InterPro"/>
</dbReference>
<feature type="transmembrane region" description="Helical" evidence="7">
    <location>
        <begin position="407"/>
        <end position="424"/>
    </location>
</feature>
<feature type="transmembrane region" description="Helical" evidence="7">
    <location>
        <begin position="152"/>
        <end position="173"/>
    </location>
</feature>